<keyword evidence="10" id="KW-0472">Membrane</keyword>
<keyword evidence="9" id="KW-0496">Mitochondrion</keyword>
<accession>A0A072PZA5</accession>
<gene>
    <name evidence="14" type="ORF">A1O9_02524</name>
</gene>
<evidence type="ECO:0000256" key="1">
    <source>
        <dbReference type="ARBA" id="ARBA00004434"/>
    </source>
</evidence>
<proteinExistence type="inferred from homology"/>
<evidence type="ECO:0000256" key="10">
    <source>
        <dbReference type="ARBA" id="ARBA00023136"/>
    </source>
</evidence>
<evidence type="ECO:0000256" key="6">
    <source>
        <dbReference type="ARBA" id="ARBA00022801"/>
    </source>
</evidence>
<protein>
    <recommendedName>
        <fullName evidence="13">AAA+ ATPase domain-containing protein</fullName>
    </recommendedName>
</protein>
<dbReference type="PANTHER" id="PTHR23070">
    <property type="entry name" value="BCS1 AAA-TYPE ATPASE"/>
    <property type="match status" value="1"/>
</dbReference>
<keyword evidence="15" id="KW-1185">Reference proteome</keyword>
<dbReference type="InterPro" id="IPR003593">
    <property type="entry name" value="AAA+_ATPase"/>
</dbReference>
<evidence type="ECO:0000313" key="15">
    <source>
        <dbReference type="Proteomes" id="UP000027920"/>
    </source>
</evidence>
<keyword evidence="7" id="KW-0067">ATP-binding</keyword>
<dbReference type="GO" id="GO:0005524">
    <property type="term" value="F:ATP binding"/>
    <property type="evidence" value="ECO:0007669"/>
    <property type="project" value="UniProtKB-KW"/>
</dbReference>
<dbReference type="SUPFAM" id="SSF52540">
    <property type="entry name" value="P-loop containing nucleoside triphosphate hydrolases"/>
    <property type="match status" value="1"/>
</dbReference>
<sequence length="531" mass="59506">MGLGRGMDAMNLFGRDVNTFVYIFKTFFPQLHQMMSKHPRVVQLLPIFLAAYMGASVFTNTIESWRASLKSFLLKCMTSSVTLRDGDRLHDALFLYFCSTTLCFPKSHFDAISLDFIKNKSDKKSLQNELTLSGKIKNVIFIPSQLEQIFFYKRTLFYYTNDGQGQCVLRCLGWSARPIRDMLEELLQSYNVEKSKTVIAVSHPFEDTTSWAWSIEVPARSLKSVSMDGQDKLSLIADVESFLKGRQWYKDRGMPWRRGYLFYGPPGTGKSTTVMALASHFTLPVFSLQFHPTLTDMGLLGMLRRVDDQNGIILLEDIDSSGIEDRRGDCTQNEFASAIPSKPPSQVVFKNTRVTLSGLLNALDGPSSPEGAIYIMTTNHANRLDPALIRPGRIDYRLKFDLASQEQARSMFLHVYGPASADIAPETLEELASTFASQIPDKKISPATLQDFFLRYRNVPLQAVDAVSKWVKGQGKMIQVDNVDKCGDGKKLLAGTERPEGNHCTTHETEQQTETFGEGASGGSLEHGDQD</sequence>
<evidence type="ECO:0000256" key="3">
    <source>
        <dbReference type="ARBA" id="ARBA00022692"/>
    </source>
</evidence>
<keyword evidence="6" id="KW-0378">Hydrolase</keyword>
<dbReference type="InterPro" id="IPR014851">
    <property type="entry name" value="BCS1_N"/>
</dbReference>
<keyword evidence="5" id="KW-0999">Mitochondrion inner membrane</keyword>
<keyword evidence="8" id="KW-1133">Transmembrane helix</keyword>
<dbReference type="RefSeq" id="XP_013263550.1">
    <property type="nucleotide sequence ID" value="XM_013408096.1"/>
</dbReference>
<keyword evidence="4" id="KW-0547">Nucleotide-binding</keyword>
<dbReference type="Pfam" id="PF25426">
    <property type="entry name" value="AAA_lid_BCS1"/>
    <property type="match status" value="1"/>
</dbReference>
<dbReference type="EMBL" id="AMGV01000002">
    <property type="protein sequence ID" value="KEF60960.1"/>
    <property type="molecule type" value="Genomic_DNA"/>
</dbReference>
<dbReference type="InterPro" id="IPR050747">
    <property type="entry name" value="Mitochondrial_chaperone_BCS1"/>
</dbReference>
<dbReference type="GeneID" id="25277466"/>
<evidence type="ECO:0000256" key="4">
    <source>
        <dbReference type="ARBA" id="ARBA00022741"/>
    </source>
</evidence>
<evidence type="ECO:0000256" key="2">
    <source>
        <dbReference type="ARBA" id="ARBA00007448"/>
    </source>
</evidence>
<evidence type="ECO:0000256" key="8">
    <source>
        <dbReference type="ARBA" id="ARBA00022989"/>
    </source>
</evidence>
<dbReference type="Proteomes" id="UP000027920">
    <property type="component" value="Unassembled WGS sequence"/>
</dbReference>
<name>A0A072PZA5_9EURO</name>
<dbReference type="GO" id="GO:0005743">
    <property type="term" value="C:mitochondrial inner membrane"/>
    <property type="evidence" value="ECO:0007669"/>
    <property type="project" value="UniProtKB-SubCell"/>
</dbReference>
<evidence type="ECO:0000313" key="14">
    <source>
        <dbReference type="EMBL" id="KEF60960.1"/>
    </source>
</evidence>
<dbReference type="Pfam" id="PF00004">
    <property type="entry name" value="AAA"/>
    <property type="match status" value="1"/>
</dbReference>
<evidence type="ECO:0000259" key="13">
    <source>
        <dbReference type="SMART" id="SM00382"/>
    </source>
</evidence>
<dbReference type="OrthoDB" id="4155662at2759"/>
<dbReference type="VEuPathDB" id="FungiDB:A1O9_02524"/>
<feature type="compositionally biased region" description="Basic and acidic residues" evidence="12">
    <location>
        <begin position="491"/>
        <end position="510"/>
    </location>
</feature>
<evidence type="ECO:0000256" key="11">
    <source>
        <dbReference type="ARBA" id="ARBA00048778"/>
    </source>
</evidence>
<dbReference type="InterPro" id="IPR057495">
    <property type="entry name" value="AAA_lid_BCS1"/>
</dbReference>
<organism evidence="14 15">
    <name type="scientific">Exophiala aquamarina CBS 119918</name>
    <dbReference type="NCBI Taxonomy" id="1182545"/>
    <lineage>
        <taxon>Eukaryota</taxon>
        <taxon>Fungi</taxon>
        <taxon>Dikarya</taxon>
        <taxon>Ascomycota</taxon>
        <taxon>Pezizomycotina</taxon>
        <taxon>Eurotiomycetes</taxon>
        <taxon>Chaetothyriomycetidae</taxon>
        <taxon>Chaetothyriales</taxon>
        <taxon>Herpotrichiellaceae</taxon>
        <taxon>Exophiala</taxon>
    </lineage>
</organism>
<dbReference type="Gene3D" id="3.40.50.300">
    <property type="entry name" value="P-loop containing nucleotide triphosphate hydrolases"/>
    <property type="match status" value="1"/>
</dbReference>
<feature type="domain" description="AAA+ ATPase" evidence="13">
    <location>
        <begin position="256"/>
        <end position="404"/>
    </location>
</feature>
<dbReference type="SMART" id="SM00382">
    <property type="entry name" value="AAA"/>
    <property type="match status" value="1"/>
</dbReference>
<evidence type="ECO:0000256" key="9">
    <source>
        <dbReference type="ARBA" id="ARBA00023128"/>
    </source>
</evidence>
<keyword evidence="3" id="KW-0812">Transmembrane</keyword>
<reference evidence="14 15" key="1">
    <citation type="submission" date="2013-03" db="EMBL/GenBank/DDBJ databases">
        <title>The Genome Sequence of Exophiala aquamarina CBS 119918.</title>
        <authorList>
            <consortium name="The Broad Institute Genomics Platform"/>
            <person name="Cuomo C."/>
            <person name="de Hoog S."/>
            <person name="Gorbushina A."/>
            <person name="Walker B."/>
            <person name="Young S.K."/>
            <person name="Zeng Q."/>
            <person name="Gargeya S."/>
            <person name="Fitzgerald M."/>
            <person name="Haas B."/>
            <person name="Abouelleil A."/>
            <person name="Allen A.W."/>
            <person name="Alvarado L."/>
            <person name="Arachchi H.M."/>
            <person name="Berlin A.M."/>
            <person name="Chapman S.B."/>
            <person name="Gainer-Dewar J."/>
            <person name="Goldberg J."/>
            <person name="Griggs A."/>
            <person name="Gujja S."/>
            <person name="Hansen M."/>
            <person name="Howarth C."/>
            <person name="Imamovic A."/>
            <person name="Ireland A."/>
            <person name="Larimer J."/>
            <person name="McCowan C."/>
            <person name="Murphy C."/>
            <person name="Pearson M."/>
            <person name="Poon T.W."/>
            <person name="Priest M."/>
            <person name="Roberts A."/>
            <person name="Saif S."/>
            <person name="Shea T."/>
            <person name="Sisk P."/>
            <person name="Sykes S."/>
            <person name="Wortman J."/>
            <person name="Nusbaum C."/>
            <person name="Birren B."/>
        </authorList>
    </citation>
    <scope>NUCLEOTIDE SEQUENCE [LARGE SCALE GENOMIC DNA]</scope>
    <source>
        <strain evidence="14 15">CBS 119918</strain>
    </source>
</reference>
<evidence type="ECO:0000256" key="5">
    <source>
        <dbReference type="ARBA" id="ARBA00022792"/>
    </source>
</evidence>
<dbReference type="HOGENOM" id="CLU_010189_4_2_1"/>
<dbReference type="GO" id="GO:0016887">
    <property type="term" value="F:ATP hydrolysis activity"/>
    <property type="evidence" value="ECO:0007669"/>
    <property type="project" value="InterPro"/>
</dbReference>
<comment type="subcellular location">
    <subcellularLocation>
        <location evidence="1">Mitochondrion inner membrane</location>
        <topology evidence="1">Single-pass membrane protein</topology>
    </subcellularLocation>
</comment>
<dbReference type="InterPro" id="IPR003959">
    <property type="entry name" value="ATPase_AAA_core"/>
</dbReference>
<dbReference type="STRING" id="1182545.A0A072PZA5"/>
<evidence type="ECO:0000256" key="12">
    <source>
        <dbReference type="SAM" id="MobiDB-lite"/>
    </source>
</evidence>
<dbReference type="Pfam" id="PF08740">
    <property type="entry name" value="BCS1_N"/>
    <property type="match status" value="1"/>
</dbReference>
<evidence type="ECO:0000256" key="7">
    <source>
        <dbReference type="ARBA" id="ARBA00022840"/>
    </source>
</evidence>
<comment type="caution">
    <text evidence="14">The sequence shown here is derived from an EMBL/GenBank/DDBJ whole genome shotgun (WGS) entry which is preliminary data.</text>
</comment>
<dbReference type="AlphaFoldDB" id="A0A072PZA5"/>
<dbReference type="InterPro" id="IPR027417">
    <property type="entry name" value="P-loop_NTPase"/>
</dbReference>
<comment type="similarity">
    <text evidence="2">Belongs to the AAA ATPase family. BCS1 subfamily.</text>
</comment>
<feature type="region of interest" description="Disordered" evidence="12">
    <location>
        <begin position="491"/>
        <end position="531"/>
    </location>
</feature>
<comment type="catalytic activity">
    <reaction evidence="11">
        <text>ATP + H2O = ADP + phosphate + H(+)</text>
        <dbReference type="Rhea" id="RHEA:13065"/>
        <dbReference type="ChEBI" id="CHEBI:15377"/>
        <dbReference type="ChEBI" id="CHEBI:15378"/>
        <dbReference type="ChEBI" id="CHEBI:30616"/>
        <dbReference type="ChEBI" id="CHEBI:43474"/>
        <dbReference type="ChEBI" id="CHEBI:456216"/>
    </reaction>
    <physiologicalReaction direction="left-to-right" evidence="11">
        <dbReference type="Rhea" id="RHEA:13066"/>
    </physiologicalReaction>
</comment>